<sequence length="82" mass="8894">MAEAAVEVAAVEAAAVRRAAAEAEAVKTAAAEAVRTAAAVVRTAVAEAGCFDGWPIRRPRRHCHWQLRPCWTCRARQAGRRR</sequence>
<evidence type="ECO:0000313" key="3">
    <source>
        <dbReference type="Proteomes" id="UP000245839"/>
    </source>
</evidence>
<dbReference type="EMBL" id="QGDJ01000002">
    <property type="protein sequence ID" value="PWJ21323.1"/>
    <property type="molecule type" value="Genomic_DNA"/>
</dbReference>
<organism evidence="2 4">
    <name type="scientific">Jannaschia seohaensis</name>
    <dbReference type="NCBI Taxonomy" id="475081"/>
    <lineage>
        <taxon>Bacteria</taxon>
        <taxon>Pseudomonadati</taxon>
        <taxon>Pseudomonadota</taxon>
        <taxon>Alphaproteobacteria</taxon>
        <taxon>Rhodobacterales</taxon>
        <taxon>Roseobacteraceae</taxon>
        <taxon>Jannaschia</taxon>
    </lineage>
</organism>
<evidence type="ECO:0000313" key="4">
    <source>
        <dbReference type="Proteomes" id="UP000251571"/>
    </source>
</evidence>
<evidence type="ECO:0000313" key="1">
    <source>
        <dbReference type="EMBL" id="PWJ21323.1"/>
    </source>
</evidence>
<dbReference type="EMBL" id="UETC01000002">
    <property type="protein sequence ID" value="SSA41733.1"/>
    <property type="molecule type" value="Genomic_DNA"/>
</dbReference>
<reference evidence="1 3" key="2">
    <citation type="submission" date="2018-03" db="EMBL/GenBank/DDBJ databases">
        <title>Genomic Encyclopedia of Archaeal and Bacterial Type Strains, Phase II (KMG-II): from individual species to whole genera.</title>
        <authorList>
            <person name="Goeker M."/>
        </authorList>
    </citation>
    <scope>NUCLEOTIDE SEQUENCE [LARGE SCALE GENOMIC DNA]</scope>
    <source>
        <strain evidence="1 3">DSM 25227</strain>
    </source>
</reference>
<dbReference type="Proteomes" id="UP000251571">
    <property type="component" value="Unassembled WGS sequence"/>
</dbReference>
<proteinExistence type="predicted"/>
<accession>A0A2Y9C5Q6</accession>
<evidence type="ECO:0000313" key="2">
    <source>
        <dbReference type="EMBL" id="SSA41733.1"/>
    </source>
</evidence>
<dbReference type="AlphaFoldDB" id="A0A2Y9C5Q6"/>
<gene>
    <name evidence="1" type="ORF">BCF38_102574</name>
    <name evidence="2" type="ORF">SAMN05421539_102574</name>
</gene>
<dbReference type="Proteomes" id="UP000245839">
    <property type="component" value="Unassembled WGS sequence"/>
</dbReference>
<reference evidence="2 4" key="1">
    <citation type="submission" date="2016-10" db="EMBL/GenBank/DDBJ databases">
        <authorList>
            <person name="Cai Z."/>
        </authorList>
    </citation>
    <scope>NUCLEOTIDE SEQUENCE [LARGE SCALE GENOMIC DNA]</scope>
    <source>
        <strain evidence="2 4">DSM 25227</strain>
    </source>
</reference>
<keyword evidence="3" id="KW-1185">Reference proteome</keyword>
<protein>
    <submittedName>
        <fullName evidence="2">Uncharacterized protein</fullName>
    </submittedName>
</protein>
<name>A0A2Y9C5Q6_9RHOB</name>